<evidence type="ECO:0000313" key="8">
    <source>
        <dbReference type="Proteomes" id="UP000500826"/>
    </source>
</evidence>
<comment type="catalytic activity">
    <reaction evidence="1">
        <text>ATP + protein L-histidine = ADP + protein N-phospho-L-histidine.</text>
        <dbReference type="EC" id="2.7.13.3"/>
    </reaction>
</comment>
<dbReference type="EMBL" id="CP053418">
    <property type="protein sequence ID" value="QJW85001.1"/>
    <property type="molecule type" value="Genomic_DNA"/>
</dbReference>
<evidence type="ECO:0000256" key="1">
    <source>
        <dbReference type="ARBA" id="ARBA00000085"/>
    </source>
</evidence>
<keyword evidence="8" id="KW-1185">Reference proteome</keyword>
<keyword evidence="4" id="KW-0418">Kinase</keyword>
<dbReference type="InterPro" id="IPR011006">
    <property type="entry name" value="CheY-like_superfamily"/>
</dbReference>
<dbReference type="EC" id="2.7.13.3" evidence="2"/>
<keyword evidence="5" id="KW-0597">Phosphoprotein</keyword>
<evidence type="ECO:0000256" key="3">
    <source>
        <dbReference type="ARBA" id="ARBA00022679"/>
    </source>
</evidence>
<keyword evidence="3" id="KW-0808">Transferase</keyword>
<dbReference type="Gene3D" id="3.40.50.2300">
    <property type="match status" value="1"/>
</dbReference>
<dbReference type="PANTHER" id="PTHR43047:SF68">
    <property type="entry name" value="HISTIDINE KINASE 5"/>
    <property type="match status" value="1"/>
</dbReference>
<organism evidence="7 8">
    <name type="scientific">Ramlibacter terrae</name>
    <dbReference type="NCBI Taxonomy" id="2732511"/>
    <lineage>
        <taxon>Bacteria</taxon>
        <taxon>Pseudomonadati</taxon>
        <taxon>Pseudomonadota</taxon>
        <taxon>Betaproteobacteria</taxon>
        <taxon>Burkholderiales</taxon>
        <taxon>Comamonadaceae</taxon>
        <taxon>Ramlibacter</taxon>
    </lineage>
</organism>
<evidence type="ECO:0000259" key="6">
    <source>
        <dbReference type="PROSITE" id="PS50110"/>
    </source>
</evidence>
<name>A0ABX6P4E1_9BURK</name>
<accession>A0ABX6P4E1</accession>
<dbReference type="Pfam" id="PF00072">
    <property type="entry name" value="Response_reg"/>
    <property type="match status" value="1"/>
</dbReference>
<evidence type="ECO:0000313" key="7">
    <source>
        <dbReference type="EMBL" id="QJW85001.1"/>
    </source>
</evidence>
<proteinExistence type="predicted"/>
<dbReference type="InterPro" id="IPR001789">
    <property type="entry name" value="Sig_transdc_resp-reg_receiver"/>
</dbReference>
<feature type="domain" description="Response regulatory" evidence="6">
    <location>
        <begin position="58"/>
        <end position="136"/>
    </location>
</feature>
<protein>
    <recommendedName>
        <fullName evidence="2">histidine kinase</fullName>
        <ecNumber evidence="2">2.7.13.3</ecNumber>
    </recommendedName>
</protein>
<dbReference type="PANTHER" id="PTHR43047">
    <property type="entry name" value="TWO-COMPONENT HISTIDINE PROTEIN KINASE"/>
    <property type="match status" value="1"/>
</dbReference>
<gene>
    <name evidence="7" type="ORF">HK414_19915</name>
</gene>
<reference evidence="7 8" key="1">
    <citation type="submission" date="2020-05" db="EMBL/GenBank/DDBJ databases">
        <title>Ramlibacter rhizophilus sp. nov., isolated from rhizosphere soil of national flower Mugunghwa from South Korea.</title>
        <authorList>
            <person name="Zheng-Fei Y."/>
            <person name="Huan T."/>
        </authorList>
    </citation>
    <scope>NUCLEOTIDE SEQUENCE [LARGE SCALE GENOMIC DNA]</scope>
    <source>
        <strain evidence="7 8">H242</strain>
    </source>
</reference>
<dbReference type="SUPFAM" id="SSF52172">
    <property type="entry name" value="CheY-like"/>
    <property type="match status" value="1"/>
</dbReference>
<evidence type="ECO:0000256" key="2">
    <source>
        <dbReference type="ARBA" id="ARBA00012438"/>
    </source>
</evidence>
<evidence type="ECO:0000256" key="5">
    <source>
        <dbReference type="PROSITE-ProRule" id="PRU00169"/>
    </source>
</evidence>
<dbReference type="Proteomes" id="UP000500826">
    <property type="component" value="Chromosome"/>
</dbReference>
<sequence length="136" mass="14866">MQEGELDMRTGPEGTWVTLTLRALGAEQLPPPLVALPHGDASAMPARGMTGADFPPRRVLVADDDEYNRLLLLRYLPSPPFTVETAANGLAATEAVVRHWPDMILIDMEMPVMNGLEAVAGSARARRGRNARRHRS</sequence>
<feature type="modified residue" description="4-aspartylphosphate" evidence="5">
    <location>
        <position position="107"/>
    </location>
</feature>
<evidence type="ECO:0000256" key="4">
    <source>
        <dbReference type="ARBA" id="ARBA00022777"/>
    </source>
</evidence>
<dbReference type="PROSITE" id="PS50110">
    <property type="entry name" value="RESPONSE_REGULATORY"/>
    <property type="match status" value="1"/>
</dbReference>